<dbReference type="Proteomes" id="UP000824540">
    <property type="component" value="Unassembled WGS sequence"/>
</dbReference>
<feature type="compositionally biased region" description="Low complexity" evidence="4">
    <location>
        <begin position="1643"/>
        <end position="1653"/>
    </location>
</feature>
<dbReference type="Pfam" id="PF26088">
    <property type="entry name" value="RRM_LARP4"/>
    <property type="match status" value="1"/>
</dbReference>
<feature type="region of interest" description="Disordered" evidence="4">
    <location>
        <begin position="1380"/>
        <end position="1473"/>
    </location>
</feature>
<comment type="caution">
    <text evidence="6">The sequence shown here is derived from an EMBL/GenBank/DDBJ whole genome shotgun (WGS) entry which is preliminary data.</text>
</comment>
<feature type="region of interest" description="Disordered" evidence="4">
    <location>
        <begin position="51"/>
        <end position="77"/>
    </location>
</feature>
<feature type="region of interest" description="Disordered" evidence="4">
    <location>
        <begin position="163"/>
        <end position="189"/>
    </location>
</feature>
<reference evidence="6" key="1">
    <citation type="thesis" date="2021" institute="BYU ScholarsArchive" country="Provo, UT, USA">
        <title>Applications of and Algorithms for Genome Assembly and Genomic Analyses with an Emphasis on Marine Teleosts.</title>
        <authorList>
            <person name="Pickett B.D."/>
        </authorList>
    </citation>
    <scope>NUCLEOTIDE SEQUENCE</scope>
    <source>
        <strain evidence="6">HI-2016</strain>
    </source>
</reference>
<sequence>MGCCFSKEIAPNAATERTSLLQTTILDENAKEEAIERVLAVAEVAEEGFHHHKTKNNVEDGTVPAGPSANRAEGNGLGHVGNRTLFYTLDHGTQNTAINKPLPRHCTNVDVKGSEAGVICKDICPNTPKMERMGSHGSDQKKMGEGTTEGVEFHEIPLTKKKASEEWGHDSVPAPGAELQNGSEGTAERDGVALSAQKRLQNGNASAANMRTGTMGGSFSESGVRISVGLGSRKSPSLEGDSEFTATLGNNFETRAQSFYSICSIDAEDMDSEWGVPSGSGRLAVAETTTCVGSPRASPEVCVISVSSPPSNAAASHRQQGPRGGDVSPGYMHRARNACLEGDPDLPKLLQSVLSESTVSKSTFPAQSEESAPHISEGDVLPEVMIQPSEEDLTSAATKPDPQALAGPSSGHCSQSESRDTDGSAAESLEGKGLTSVMDSSCIASTQSNYSTSQPSDLELEPAQLYVQCGEPTQPKTGYKNLDCKEVSSSKNGEYEPSPETVMSIDGTGLREEARCSISQHNLVGDRYEGEAVGLSRGALSPPSMYSPCQPELQSTQQVNSSPSTVEDEVSSLKSNGYAHSLVTTEDARTQCFDCDSGDEGAPEPGLHPSLSETCAYTENAESTVGSPLAGKLKEAGAQCTALSPAGSSARRLLELAECQGTRTSEHLAPKPKSKPNECGDSDDCSDGELFQASVGDRNTDSSEWSGNVIPDKTLTTSEKDVPWQQGCDDGTESTLIATSIRPESKVSPGSSLNEEGISSAQCLPESETNVWQNLGFSTPGLDPNAVASSSLLSPAWFSQVGRDESGDGGRRGRAVDVSEAPDLEPDQVDVYASTPSYEIHLAAEGGGLGGAPCADDPEREEGMLNMVSDLLERADGNDEAEANGYPQAWAEDPQGPFLDSPWCLEVTAEGEARQASDCKAVFTTSDDLEASMAFMTAYPYSLLMPDSSCAWDWQNDYPTLDSTKVSDLNPNAKVWANHMLNLNPAGTTDPSVLNTWGEGPDPNRLADPCPEGYEAEDDGEGKGGDLLSPDPDQPPPAMTAELSDVSNAIPDPLDPAYANMEAPPPPESSQMGEGESRPLDPQVDLREHLKTTLEFCLSRENLASDMYLISQMDSDQYVPITTVANLDHVKKLSTDMELIVNVLRSLPLVQVDEKGEKVRPSQNRCIVILREVPESTPIEEVEALFKGENLPKFINCEFAYNDNWFITFESEADAQQAYRYLREEVKTFQGKSIKARIKAKAIAINTFLPKNGYRPADASTGVSATAQQRYAPFYMPPVYSTQHQYPLYSLISSHSWTTTHSFLDPALVTAFPGAGFINSFPSSPSFKPATSPLSVRQFSPRSRNHSKPPLRPTIPNVDCSAGLLESPAVFNFPESVLNGVRGPQTRPPGQNRTRLPNAMTYPRREGGTGRVEPITADFSPSMGRGRKNVYGYRKKREDKFTRPQSPPPPAPQRPPSPSFELGLSSFPPLPGAAGQLKTEEVFENRLSSIVAGTAKDKNVNTDASTNSTPSGIPKEPPPTVTAPRPPSPETPASPPCSPGEPKIPEVKPREPQVPVERISVPPVTPSKPPQVNGAPTELRKPSYAEICQRISKDGPTVQPARDPRPNPTAPPDAPSGEKAEPKSREGYSTKTPSGWPRDAKRPPAAAATPSRPNNDPGAKSPR</sequence>
<feature type="compositionally biased region" description="Basic and acidic residues" evidence="4">
    <location>
        <begin position="802"/>
        <end position="817"/>
    </location>
</feature>
<dbReference type="InterPro" id="IPR034900">
    <property type="entry name" value="LARP4B_RRM"/>
</dbReference>
<feature type="domain" description="HTH La-type RNA-binding" evidence="5">
    <location>
        <begin position="1080"/>
        <end position="1169"/>
    </location>
</feature>
<evidence type="ECO:0000313" key="7">
    <source>
        <dbReference type="Proteomes" id="UP000824540"/>
    </source>
</evidence>
<gene>
    <name evidence="6" type="ORF">JZ751_021969</name>
</gene>
<dbReference type="InterPro" id="IPR036390">
    <property type="entry name" value="WH_DNA-bd_sf"/>
</dbReference>
<feature type="compositionally biased region" description="Basic and acidic residues" evidence="4">
    <location>
        <begin position="1616"/>
        <end position="1628"/>
    </location>
</feature>
<feature type="region of interest" description="Disordered" evidence="4">
    <location>
        <begin position="990"/>
        <end position="1081"/>
    </location>
</feature>
<protein>
    <recommendedName>
        <fullName evidence="5">HTH La-type RNA-binding domain-containing protein</fullName>
    </recommendedName>
</protein>
<evidence type="ECO:0000256" key="1">
    <source>
        <dbReference type="ARBA" id="ARBA00022553"/>
    </source>
</evidence>
<feature type="compositionally biased region" description="Pro residues" evidence="4">
    <location>
        <begin position="1515"/>
        <end position="1539"/>
    </location>
</feature>
<feature type="region of interest" description="Disordered" evidence="4">
    <location>
        <begin position="1327"/>
        <end position="1355"/>
    </location>
</feature>
<dbReference type="PANTHER" id="PTHR22792">
    <property type="entry name" value="LUPUS LA PROTEIN-RELATED"/>
    <property type="match status" value="1"/>
</dbReference>
<accession>A0A8T2NR08</accession>
<dbReference type="SMART" id="SM00715">
    <property type="entry name" value="LA"/>
    <property type="match status" value="1"/>
</dbReference>
<keyword evidence="2 3" id="KW-0694">RNA-binding</keyword>
<organism evidence="6 7">
    <name type="scientific">Albula glossodonta</name>
    <name type="common">roundjaw bonefish</name>
    <dbReference type="NCBI Taxonomy" id="121402"/>
    <lineage>
        <taxon>Eukaryota</taxon>
        <taxon>Metazoa</taxon>
        <taxon>Chordata</taxon>
        <taxon>Craniata</taxon>
        <taxon>Vertebrata</taxon>
        <taxon>Euteleostomi</taxon>
        <taxon>Actinopterygii</taxon>
        <taxon>Neopterygii</taxon>
        <taxon>Teleostei</taxon>
        <taxon>Albuliformes</taxon>
        <taxon>Albulidae</taxon>
        <taxon>Albula</taxon>
    </lineage>
</organism>
<feature type="compositionally biased region" description="Pro residues" evidence="4">
    <location>
        <begin position="1445"/>
        <end position="1458"/>
    </location>
</feature>
<dbReference type="SUPFAM" id="SSF46785">
    <property type="entry name" value="Winged helix' DNA-binding domain"/>
    <property type="match status" value="1"/>
</dbReference>
<feature type="region of interest" description="Disordered" evidence="4">
    <location>
        <begin position="800"/>
        <end position="825"/>
    </location>
</feature>
<proteinExistence type="predicted"/>
<feature type="region of interest" description="Disordered" evidence="4">
    <location>
        <begin position="307"/>
        <end position="332"/>
    </location>
</feature>
<name>A0A8T2NR08_9TELE</name>
<dbReference type="InterPro" id="IPR036388">
    <property type="entry name" value="WH-like_DNA-bd_sf"/>
</dbReference>
<keyword evidence="1" id="KW-0597">Phosphoprotein</keyword>
<dbReference type="GO" id="GO:0045727">
    <property type="term" value="P:positive regulation of translation"/>
    <property type="evidence" value="ECO:0007669"/>
    <property type="project" value="TreeGrafter"/>
</dbReference>
<feature type="region of interest" description="Disordered" evidence="4">
    <location>
        <begin position="360"/>
        <end position="433"/>
    </location>
</feature>
<feature type="compositionally biased region" description="Basic residues" evidence="4">
    <location>
        <begin position="1425"/>
        <end position="1435"/>
    </location>
</feature>
<feature type="compositionally biased region" description="Polar residues" evidence="4">
    <location>
        <begin position="360"/>
        <end position="370"/>
    </location>
</feature>
<dbReference type="OrthoDB" id="10046764at2759"/>
<feature type="region of interest" description="Disordered" evidence="4">
    <location>
        <begin position="542"/>
        <end position="566"/>
    </location>
</feature>
<evidence type="ECO:0000313" key="6">
    <source>
        <dbReference type="EMBL" id="KAG9340052.1"/>
    </source>
</evidence>
<feature type="compositionally biased region" description="Low complexity" evidence="4">
    <location>
        <begin position="307"/>
        <end position="316"/>
    </location>
</feature>
<dbReference type="Pfam" id="PF05383">
    <property type="entry name" value="La"/>
    <property type="match status" value="1"/>
</dbReference>
<feature type="region of interest" description="Disordered" evidence="4">
    <location>
        <begin position="662"/>
        <end position="731"/>
    </location>
</feature>
<feature type="compositionally biased region" description="Polar residues" evidence="4">
    <location>
        <begin position="552"/>
        <end position="565"/>
    </location>
</feature>
<dbReference type="CDD" id="cd08036">
    <property type="entry name" value="LARP_5"/>
    <property type="match status" value="1"/>
</dbReference>
<dbReference type="GO" id="GO:0005829">
    <property type="term" value="C:cytosol"/>
    <property type="evidence" value="ECO:0007669"/>
    <property type="project" value="TreeGrafter"/>
</dbReference>
<dbReference type="CDD" id="cd12706">
    <property type="entry name" value="RRM_LARP5"/>
    <property type="match status" value="1"/>
</dbReference>
<feature type="compositionally biased region" description="Polar residues" evidence="4">
    <location>
        <begin position="1501"/>
        <end position="1511"/>
    </location>
</feature>
<dbReference type="EMBL" id="JAFBMS010000046">
    <property type="protein sequence ID" value="KAG9340052.1"/>
    <property type="molecule type" value="Genomic_DNA"/>
</dbReference>
<feature type="region of interest" description="Disordered" evidence="4">
    <location>
        <begin position="1492"/>
        <end position="1663"/>
    </location>
</feature>
<evidence type="ECO:0000256" key="2">
    <source>
        <dbReference type="ARBA" id="ARBA00022884"/>
    </source>
</evidence>
<dbReference type="InterPro" id="IPR045180">
    <property type="entry name" value="La_dom_prot"/>
</dbReference>
<feature type="compositionally biased region" description="Polar residues" evidence="4">
    <location>
        <begin position="1332"/>
        <end position="1342"/>
    </location>
</feature>
<evidence type="ECO:0000259" key="5">
    <source>
        <dbReference type="PROSITE" id="PS50961"/>
    </source>
</evidence>
<evidence type="ECO:0000256" key="4">
    <source>
        <dbReference type="SAM" id="MobiDB-lite"/>
    </source>
</evidence>
<keyword evidence="7" id="KW-1185">Reference proteome</keyword>
<dbReference type="Gene3D" id="1.10.10.10">
    <property type="entry name" value="Winged helix-like DNA-binding domain superfamily/Winged helix DNA-binding domain"/>
    <property type="match status" value="1"/>
</dbReference>
<evidence type="ECO:0000256" key="3">
    <source>
        <dbReference type="PROSITE-ProRule" id="PRU00332"/>
    </source>
</evidence>
<dbReference type="GO" id="GO:0010494">
    <property type="term" value="C:cytoplasmic stress granule"/>
    <property type="evidence" value="ECO:0007669"/>
    <property type="project" value="TreeGrafter"/>
</dbReference>
<dbReference type="InterPro" id="IPR058699">
    <property type="entry name" value="RRM_LARP4/4B"/>
</dbReference>
<dbReference type="PROSITE" id="PS50961">
    <property type="entry name" value="HTH_LA"/>
    <property type="match status" value="1"/>
</dbReference>
<dbReference type="InterPro" id="IPR006630">
    <property type="entry name" value="La_HTH"/>
</dbReference>
<dbReference type="PANTHER" id="PTHR22792:SF43">
    <property type="entry name" value="LA-RELATED PROTEIN 4B"/>
    <property type="match status" value="1"/>
</dbReference>
<dbReference type="GO" id="GO:0003730">
    <property type="term" value="F:mRNA 3'-UTR binding"/>
    <property type="evidence" value="ECO:0007669"/>
    <property type="project" value="TreeGrafter"/>
</dbReference>